<reference evidence="15" key="2">
    <citation type="journal article" date="2013" name="Nat. Genet.">
        <title>The genome of the platyfish, Xiphophorus maculatus, provides insights into evolutionary adaptation and several complex traits.</title>
        <authorList>
            <person name="Schartl M."/>
            <person name="Walter R.B."/>
            <person name="Shen Y."/>
            <person name="Garcia T."/>
            <person name="Catchen J."/>
            <person name="Amores A."/>
            <person name="Braasch I."/>
            <person name="Chalopin D."/>
            <person name="Volff J.N."/>
            <person name="Lesch K.P."/>
            <person name="Bisazza A."/>
            <person name="Minx P."/>
            <person name="Hillier L."/>
            <person name="Wilson R.K."/>
            <person name="Fuerstenberg S."/>
            <person name="Boore J."/>
            <person name="Searle S."/>
            <person name="Postlethwait J.H."/>
            <person name="Warren W.C."/>
        </authorList>
    </citation>
    <scope>NUCLEOTIDE SEQUENCE [LARGE SCALE GENOMIC DNA]</scope>
    <source>
        <strain evidence="15">JP 163 A</strain>
    </source>
</reference>
<dbReference type="GO" id="GO:0045087">
    <property type="term" value="P:innate immune response"/>
    <property type="evidence" value="ECO:0007669"/>
    <property type="project" value="UniProtKB-KW"/>
</dbReference>
<organism evidence="14 15">
    <name type="scientific">Xiphophorus maculatus</name>
    <name type="common">Southern platyfish</name>
    <name type="synonym">Platypoecilus maculatus</name>
    <dbReference type="NCBI Taxonomy" id="8083"/>
    <lineage>
        <taxon>Eukaryota</taxon>
        <taxon>Metazoa</taxon>
        <taxon>Chordata</taxon>
        <taxon>Craniata</taxon>
        <taxon>Vertebrata</taxon>
        <taxon>Euteleostomi</taxon>
        <taxon>Actinopterygii</taxon>
        <taxon>Neopterygii</taxon>
        <taxon>Teleostei</taxon>
        <taxon>Neoteleostei</taxon>
        <taxon>Acanthomorphata</taxon>
        <taxon>Ovalentaria</taxon>
        <taxon>Atherinomorphae</taxon>
        <taxon>Cyprinodontiformes</taxon>
        <taxon>Poeciliidae</taxon>
        <taxon>Poeciliinae</taxon>
        <taxon>Xiphophorus</taxon>
    </lineage>
</organism>
<keyword evidence="15" id="KW-1185">Reference proteome</keyword>
<dbReference type="OMA" id="GPFHIWL"/>
<name>M4A0F8_XIPMA</name>
<dbReference type="GeneTree" id="ENSGT00390000005147"/>
<feature type="region of interest" description="Disordered" evidence="12">
    <location>
        <begin position="408"/>
        <end position="451"/>
    </location>
</feature>
<evidence type="ECO:0000256" key="6">
    <source>
        <dbReference type="ARBA" id="ARBA00022490"/>
    </source>
</evidence>
<evidence type="ECO:0000256" key="2">
    <source>
        <dbReference type="ARBA" id="ARBA00004173"/>
    </source>
</evidence>
<dbReference type="STRING" id="8083.ENSXMAP00000021440"/>
<sequence>MKCSRFLLQLVRSGRTAAQRGSLLLSPSSGQLIVQHNQQQQVLRQFRCSPASAKSQPEHVRFVNDDDTKKTKSLVTQEDLFEQVAKESKTKATFNQVIDVFTKRDIRRRGHVEFIYAALKKMPEFGVERDLTVYNKLLDVFPKEVFVPRNFIQRMFNHYPRQQECGVQVLEQMESYGIMPNIETKVLLVQIFGEKSHPIRKYQRIMYWFPKFKHVNPFPIPQPLPEDAVDLAVLSLTRIANDLDAKTTVYQLPFTDITESGEEISFPHIVGIQSPNQMELLAKHNPNRPVFVEGPFPLWLKKTCVYYYILRADPTPPEEKEEEVYDPERCFYYPLQLDLDLDRDLGDEENFDVDDLDEGPVFAMCMTSRGDQATLNQWISGLQQNNPILGRIPTLFRLDAGTRELEGVADTEAGHSHRPHPQSQREDGPPAEDPEVAVEEEKPRRSQGMKQ</sequence>
<dbReference type="Proteomes" id="UP000002852">
    <property type="component" value="Unassembled WGS sequence"/>
</dbReference>
<evidence type="ECO:0000256" key="7">
    <source>
        <dbReference type="ARBA" id="ARBA00022588"/>
    </source>
</evidence>
<dbReference type="CTD" id="51295"/>
<dbReference type="InterPro" id="IPR046448">
    <property type="entry name" value="ECSIT_N"/>
</dbReference>
<dbReference type="PANTHER" id="PTHR13113:SF1">
    <property type="entry name" value="EVOLUTIONARILY CONSERVED SIGNALING INTERMEDIATE IN TOLL PATHWAY, MITOCHONDRIAL"/>
    <property type="match status" value="1"/>
</dbReference>
<proteinExistence type="inferred from homology"/>
<dbReference type="Gene3D" id="1.25.40.10">
    <property type="entry name" value="Tetratricopeptide repeat domain"/>
    <property type="match status" value="1"/>
</dbReference>
<dbReference type="OrthoDB" id="10064298at2759"/>
<dbReference type="HOGENOM" id="CLU_046917_0_0_1"/>
<dbReference type="KEGG" id="xma:102220020"/>
<dbReference type="Pfam" id="PF14784">
    <property type="entry name" value="ECSIT_C"/>
    <property type="match status" value="1"/>
</dbReference>
<reference evidence="15" key="1">
    <citation type="submission" date="2012-01" db="EMBL/GenBank/DDBJ databases">
        <authorList>
            <person name="Walter R."/>
            <person name="Schartl M."/>
            <person name="Warren W."/>
        </authorList>
    </citation>
    <scope>NUCLEOTIDE SEQUENCE [LARGE SCALE GENOMIC DNA]</scope>
    <source>
        <strain evidence="15">JP 163 A</strain>
    </source>
</reference>
<evidence type="ECO:0000256" key="9">
    <source>
        <dbReference type="ARBA" id="ARBA00022946"/>
    </source>
</evidence>
<dbReference type="GO" id="GO:0007178">
    <property type="term" value="P:cell surface receptor protein serine/threonine kinase signaling pathway"/>
    <property type="evidence" value="ECO:0007669"/>
    <property type="project" value="TreeGrafter"/>
</dbReference>
<comment type="subcellular location">
    <subcellularLocation>
        <location evidence="3">Cytoplasm</location>
    </subcellularLocation>
    <subcellularLocation>
        <location evidence="2">Mitochondrion</location>
    </subcellularLocation>
    <subcellularLocation>
        <location evidence="1">Nucleus</location>
    </subcellularLocation>
</comment>
<dbReference type="SMART" id="SM01284">
    <property type="entry name" value="ECSIT_Cterm"/>
    <property type="match status" value="1"/>
</dbReference>
<evidence type="ECO:0000256" key="5">
    <source>
        <dbReference type="ARBA" id="ARBA00019998"/>
    </source>
</evidence>
<keyword evidence="9" id="KW-0809">Transit peptide</keyword>
<dbReference type="Ensembl" id="ENSXMAT00000039185.1">
    <property type="protein sequence ID" value="ENSXMAP00000021440.1"/>
    <property type="gene ID" value="ENSXMAG00000007931.2"/>
</dbReference>
<keyword evidence="10" id="KW-0496">Mitochondrion</keyword>
<dbReference type="GO" id="GO:0005634">
    <property type="term" value="C:nucleus"/>
    <property type="evidence" value="ECO:0007669"/>
    <property type="project" value="UniProtKB-SubCell"/>
</dbReference>
<evidence type="ECO:0000313" key="14">
    <source>
        <dbReference type="Ensembl" id="ENSXMAP00000007952.1"/>
    </source>
</evidence>
<dbReference type="InterPro" id="IPR011990">
    <property type="entry name" value="TPR-like_helical_dom_sf"/>
</dbReference>
<keyword evidence="7" id="KW-0399">Innate immunity</keyword>
<accession>M4A0F8</accession>
<dbReference type="InterPro" id="IPR010418">
    <property type="entry name" value="ECSIT"/>
</dbReference>
<dbReference type="GO" id="GO:0005739">
    <property type="term" value="C:mitochondrion"/>
    <property type="evidence" value="ECO:0007669"/>
    <property type="project" value="UniProtKB-SubCell"/>
</dbReference>
<comment type="similarity">
    <text evidence="4">Belongs to the ECSIT family.</text>
</comment>
<keyword evidence="11" id="KW-0539">Nucleus</keyword>
<evidence type="ECO:0000256" key="3">
    <source>
        <dbReference type="ARBA" id="ARBA00004496"/>
    </source>
</evidence>
<evidence type="ECO:0000256" key="8">
    <source>
        <dbReference type="ARBA" id="ARBA00022859"/>
    </source>
</evidence>
<evidence type="ECO:0000256" key="4">
    <source>
        <dbReference type="ARBA" id="ARBA00007674"/>
    </source>
</evidence>
<feature type="domain" description="ECSIT C-terminal" evidence="13">
    <location>
        <begin position="274"/>
        <end position="399"/>
    </location>
</feature>
<dbReference type="AlphaFoldDB" id="M4A0F8"/>
<evidence type="ECO:0000256" key="12">
    <source>
        <dbReference type="SAM" id="MobiDB-lite"/>
    </source>
</evidence>
<feature type="compositionally biased region" description="Acidic residues" evidence="12">
    <location>
        <begin position="429"/>
        <end position="438"/>
    </location>
</feature>
<evidence type="ECO:0000259" key="13">
    <source>
        <dbReference type="SMART" id="SM01284"/>
    </source>
</evidence>
<evidence type="ECO:0000256" key="10">
    <source>
        <dbReference type="ARBA" id="ARBA00023128"/>
    </source>
</evidence>
<dbReference type="RefSeq" id="XP_023201534.1">
    <property type="nucleotide sequence ID" value="XM_023345766.1"/>
</dbReference>
<reference evidence="14" key="3">
    <citation type="submission" date="2025-05" db="UniProtKB">
        <authorList>
            <consortium name="Ensembl"/>
        </authorList>
    </citation>
    <scope>IDENTIFICATION</scope>
    <source>
        <strain evidence="14">JP 163 A</strain>
    </source>
</reference>
<keyword evidence="8" id="KW-0391">Immunity</keyword>
<evidence type="ECO:0000313" key="15">
    <source>
        <dbReference type="Proteomes" id="UP000002852"/>
    </source>
</evidence>
<keyword evidence="6" id="KW-0963">Cytoplasm</keyword>
<dbReference type="Pfam" id="PF06239">
    <property type="entry name" value="ECSIT_N"/>
    <property type="match status" value="1"/>
</dbReference>
<protein>
    <recommendedName>
        <fullName evidence="5">Evolutionarily conserved signaling intermediate in Toll pathway, mitochondrial</fullName>
    </recommendedName>
</protein>
<dbReference type="GeneID" id="102220020"/>
<dbReference type="Ensembl" id="ENSXMAT00000007960.2">
    <property type="protein sequence ID" value="ENSXMAP00000007952.1"/>
    <property type="gene ID" value="ENSXMAG00000007931.2"/>
</dbReference>
<dbReference type="InterPro" id="IPR029342">
    <property type="entry name" value="ECIST_C"/>
</dbReference>
<evidence type="ECO:0000256" key="11">
    <source>
        <dbReference type="ARBA" id="ARBA00023242"/>
    </source>
</evidence>
<evidence type="ECO:0000256" key="1">
    <source>
        <dbReference type="ARBA" id="ARBA00004123"/>
    </source>
</evidence>
<dbReference type="eggNOG" id="KOG3941">
    <property type="taxonomic scope" value="Eukaryota"/>
</dbReference>
<dbReference type="PANTHER" id="PTHR13113">
    <property type="entry name" value="ECSIT EVOLUTIONARILY CONSERVED SIGNALING INTERMEDIATE IN TOLL PATHWAYS"/>
    <property type="match status" value="1"/>
</dbReference>